<evidence type="ECO:0000313" key="3">
    <source>
        <dbReference type="EMBL" id="RXS94548.1"/>
    </source>
</evidence>
<protein>
    <submittedName>
        <fullName evidence="3">Serine endopeptidase</fullName>
    </submittedName>
</protein>
<proteinExistence type="predicted"/>
<keyword evidence="2" id="KW-0472">Membrane</keyword>
<feature type="transmembrane region" description="Helical" evidence="2">
    <location>
        <begin position="210"/>
        <end position="230"/>
    </location>
</feature>
<evidence type="ECO:0000313" key="4">
    <source>
        <dbReference type="Proteomes" id="UP000290253"/>
    </source>
</evidence>
<feature type="transmembrane region" description="Helical" evidence="2">
    <location>
        <begin position="176"/>
        <end position="198"/>
    </location>
</feature>
<dbReference type="Proteomes" id="UP000290253">
    <property type="component" value="Unassembled WGS sequence"/>
</dbReference>
<dbReference type="AlphaFoldDB" id="A0A4Q1SBN4"/>
<dbReference type="RefSeq" id="WP_129209285.1">
    <property type="nucleotide sequence ID" value="NZ_BMGU01000005.1"/>
</dbReference>
<feature type="transmembrane region" description="Helical" evidence="2">
    <location>
        <begin position="236"/>
        <end position="254"/>
    </location>
</feature>
<sequence length="354" mass="40356">MSKLRLSEKWFQRGLWLIAVLFGGFLVGLGRLVVSDLPSVVPPRSVDSYVDQSKVATVQQLLAKDQAALDDNQKLLDQATAKYEHAQQESSDAHDTFQNWIATRQATGQSNQDAEVIKRTRQLDDLKANEQKLQEDVDHIQKQRESLLKPQQEHQAVIDQAQADAQVLYDKEMHRVALHVFLMRLAFTLPLLLVAWFLFLKARKSSQWPFVWGFIFFALFTFFVELVPYLPSYGGYVRYIVGIVVTVLCGSYAIRALRRYLEQQKLAEQLPEEERRKDLGYDTAQLRLVKGVCPGCERPFDVADTKSNYCMHCGLLVYIHCPQCDTRQTAFSRFCRTCGAIKANASTDAKTVQG</sequence>
<keyword evidence="1" id="KW-0175">Coiled coil</keyword>
<feature type="transmembrane region" description="Helical" evidence="2">
    <location>
        <begin position="15"/>
        <end position="34"/>
    </location>
</feature>
<feature type="coiled-coil region" evidence="1">
    <location>
        <begin position="69"/>
        <end position="143"/>
    </location>
</feature>
<comment type="caution">
    <text evidence="3">The sequence shown here is derived from an EMBL/GenBank/DDBJ whole genome shotgun (WGS) entry which is preliminary data.</text>
</comment>
<dbReference type="InterPro" id="IPR011011">
    <property type="entry name" value="Znf_FYVE_PHD"/>
</dbReference>
<accession>A0A4Q1SBN4</accession>
<keyword evidence="2" id="KW-1133">Transmembrane helix</keyword>
<reference evidence="3 4" key="1">
    <citation type="journal article" date="2016" name="Int. J. Syst. Evol. Microbiol.">
        <title>Acidipila dinghuensis sp. nov., an acidobacterium isolated from forest soil.</title>
        <authorList>
            <person name="Jiang Y.W."/>
            <person name="Wang J."/>
            <person name="Chen M.H."/>
            <person name="Lv Y.Y."/>
            <person name="Qiu L.H."/>
        </authorList>
    </citation>
    <scope>NUCLEOTIDE SEQUENCE [LARGE SCALE GENOMIC DNA]</scope>
    <source>
        <strain evidence="3 4">DHOF10</strain>
    </source>
</reference>
<gene>
    <name evidence="3" type="ORF">ESZ00_15905</name>
</gene>
<name>A0A4Q1SBN4_9BACT</name>
<keyword evidence="4" id="KW-1185">Reference proteome</keyword>
<dbReference type="OrthoDB" id="7255862at2"/>
<keyword evidence="2" id="KW-0812">Transmembrane</keyword>
<evidence type="ECO:0000256" key="1">
    <source>
        <dbReference type="SAM" id="Coils"/>
    </source>
</evidence>
<dbReference type="SUPFAM" id="SSF57903">
    <property type="entry name" value="FYVE/PHD zinc finger"/>
    <property type="match status" value="1"/>
</dbReference>
<evidence type="ECO:0000256" key="2">
    <source>
        <dbReference type="SAM" id="Phobius"/>
    </source>
</evidence>
<organism evidence="3 4">
    <name type="scientific">Silvibacterium dinghuense</name>
    <dbReference type="NCBI Taxonomy" id="1560006"/>
    <lineage>
        <taxon>Bacteria</taxon>
        <taxon>Pseudomonadati</taxon>
        <taxon>Acidobacteriota</taxon>
        <taxon>Terriglobia</taxon>
        <taxon>Terriglobales</taxon>
        <taxon>Acidobacteriaceae</taxon>
        <taxon>Silvibacterium</taxon>
    </lineage>
</organism>
<dbReference type="EMBL" id="SDMK01000003">
    <property type="protein sequence ID" value="RXS94548.1"/>
    <property type="molecule type" value="Genomic_DNA"/>
</dbReference>